<proteinExistence type="predicted"/>
<protein>
    <submittedName>
        <fullName evidence="1">Ankyrin repeat-containing domain protein</fullName>
    </submittedName>
</protein>
<organism evidence="1 2">
    <name type="scientific">Hypoxylon rubiginosum</name>
    <dbReference type="NCBI Taxonomy" id="110542"/>
    <lineage>
        <taxon>Eukaryota</taxon>
        <taxon>Fungi</taxon>
        <taxon>Dikarya</taxon>
        <taxon>Ascomycota</taxon>
        <taxon>Pezizomycotina</taxon>
        <taxon>Sordariomycetes</taxon>
        <taxon>Xylariomycetidae</taxon>
        <taxon>Xylariales</taxon>
        <taxon>Hypoxylaceae</taxon>
        <taxon>Hypoxylon</taxon>
    </lineage>
</organism>
<sequence>MLRTRVKSSALNLTVERSLDNRSLLENAIFSGKLDTMELALSLNPPAYDSGALCAVVLAAAHSAEGIQDILQKILQRREPKNQHGSFFDPVLENTAISIAAYHGRLDIISLLQKYSKCEINTAVLPTFDYFRRGNRPGIFSTLETRIRLDITSCSEESCDTKDGLSWYESYKRLYQWHHPNRRLTSPLYFAVKSGSEVIIEKLLEMGYRPDAHSLQAALYQNVPLELESRLIEKCKNTNAFQAIRIAYPFTPVYLAAMLGRLDLMKRMLADGANLNAVLPHIRSAILGLLIECGKFDAVDILLENGIDIKTIPGPGEPCEHTALAVAARIGHLGILRRLLECHVDPNAIRVGENSAIVAAASHGRLDAVQLLLHHGAGKGGRGQLHCILAVHQARRAGYSAVVQLLESHQPWPDDNEKILNDLKKFNCLKDLDCFVKAAIIDYDKDTGEDINELLAFADKFCMVVVETGSGVACRVMGWAKEARQEIIPYRQKQLSVDPDVVASGGRTRGDFLAKQVPAVMDSGAEVSVQQSEPGLLDEASLSDRDLDDDGGMLDTEMWYEDARNEPENIPYGPHGMAEEDTMKYQSLLKDMLGEEEMPFEPVEQPW</sequence>
<keyword evidence="2" id="KW-1185">Reference proteome</keyword>
<accession>A0ACC0DBV4</accession>
<name>A0ACC0DBV4_9PEZI</name>
<gene>
    <name evidence="1" type="ORF">F4821DRAFT_27909</name>
</gene>
<comment type="caution">
    <text evidence="1">The sequence shown here is derived from an EMBL/GenBank/DDBJ whole genome shotgun (WGS) entry which is preliminary data.</text>
</comment>
<evidence type="ECO:0000313" key="2">
    <source>
        <dbReference type="Proteomes" id="UP001497680"/>
    </source>
</evidence>
<reference evidence="1 2" key="1">
    <citation type="journal article" date="2022" name="New Phytol.">
        <title>Ecological generalism drives hyperdiversity of secondary metabolite gene clusters in xylarialean endophytes.</title>
        <authorList>
            <person name="Franco M.E.E."/>
            <person name="Wisecaver J.H."/>
            <person name="Arnold A.E."/>
            <person name="Ju Y.M."/>
            <person name="Slot J.C."/>
            <person name="Ahrendt S."/>
            <person name="Moore L.P."/>
            <person name="Eastman K.E."/>
            <person name="Scott K."/>
            <person name="Konkel Z."/>
            <person name="Mondo S.J."/>
            <person name="Kuo A."/>
            <person name="Hayes R.D."/>
            <person name="Haridas S."/>
            <person name="Andreopoulos B."/>
            <person name="Riley R."/>
            <person name="LaButti K."/>
            <person name="Pangilinan J."/>
            <person name="Lipzen A."/>
            <person name="Amirebrahimi M."/>
            <person name="Yan J."/>
            <person name="Adam C."/>
            <person name="Keymanesh K."/>
            <person name="Ng V."/>
            <person name="Louie K."/>
            <person name="Northen T."/>
            <person name="Drula E."/>
            <person name="Henrissat B."/>
            <person name="Hsieh H.M."/>
            <person name="Youens-Clark K."/>
            <person name="Lutzoni F."/>
            <person name="Miadlikowska J."/>
            <person name="Eastwood D.C."/>
            <person name="Hamelin R.C."/>
            <person name="Grigoriev I.V."/>
            <person name="U'Ren J.M."/>
        </authorList>
    </citation>
    <scope>NUCLEOTIDE SEQUENCE [LARGE SCALE GENOMIC DNA]</scope>
    <source>
        <strain evidence="1 2">ER1909</strain>
    </source>
</reference>
<evidence type="ECO:0000313" key="1">
    <source>
        <dbReference type="EMBL" id="KAI6090242.1"/>
    </source>
</evidence>
<dbReference type="EMBL" id="MU394291">
    <property type="protein sequence ID" value="KAI6090242.1"/>
    <property type="molecule type" value="Genomic_DNA"/>
</dbReference>
<dbReference type="Proteomes" id="UP001497680">
    <property type="component" value="Unassembled WGS sequence"/>
</dbReference>